<dbReference type="Pfam" id="PF02518">
    <property type="entry name" value="HATPase_c"/>
    <property type="match status" value="1"/>
</dbReference>
<dbReference type="GO" id="GO:0005524">
    <property type="term" value="F:ATP binding"/>
    <property type="evidence" value="ECO:0007669"/>
    <property type="project" value="UniProtKB-KW"/>
</dbReference>
<keyword evidence="4" id="KW-1133">Transmembrane helix</keyword>
<accession>A0A289GGG5</accession>
<evidence type="ECO:0000256" key="2">
    <source>
        <dbReference type="ARBA" id="ARBA00012438"/>
    </source>
</evidence>
<keyword evidence="5" id="KW-0547">Nucleotide-binding</keyword>
<dbReference type="Pfam" id="PF17149">
    <property type="entry name" value="CHASE5"/>
    <property type="match status" value="1"/>
</dbReference>
<dbReference type="PANTHER" id="PTHR43065:SF42">
    <property type="entry name" value="TWO-COMPONENT SENSOR PPRA"/>
    <property type="match status" value="1"/>
</dbReference>
<dbReference type="InterPro" id="IPR033414">
    <property type="entry name" value="Sensor_dom"/>
</dbReference>
<evidence type="ECO:0000256" key="1">
    <source>
        <dbReference type="ARBA" id="ARBA00000085"/>
    </source>
</evidence>
<dbReference type="SUPFAM" id="SSF55874">
    <property type="entry name" value="ATPase domain of HSP90 chaperone/DNA topoisomerase II/histidine kinase"/>
    <property type="match status" value="1"/>
</dbReference>
<dbReference type="Gene3D" id="1.10.287.130">
    <property type="match status" value="1"/>
</dbReference>
<dbReference type="PRINTS" id="PR00344">
    <property type="entry name" value="BCTRLSENSOR"/>
</dbReference>
<proteinExistence type="predicted"/>
<evidence type="ECO:0000313" key="5">
    <source>
        <dbReference type="EMBL" id="AZS26821.1"/>
    </source>
</evidence>
<dbReference type="PROSITE" id="PS50109">
    <property type="entry name" value="HIS_KIN"/>
    <property type="match status" value="1"/>
</dbReference>
<comment type="catalytic activity">
    <reaction evidence="1">
        <text>ATP + protein L-histidine = ADP + protein N-phospho-L-histidine.</text>
        <dbReference type="EC" id="2.7.13.3"/>
    </reaction>
</comment>
<dbReference type="InterPro" id="IPR003594">
    <property type="entry name" value="HATPase_dom"/>
</dbReference>
<dbReference type="GO" id="GO:0004673">
    <property type="term" value="F:protein histidine kinase activity"/>
    <property type="evidence" value="ECO:0007669"/>
    <property type="project" value="UniProtKB-EC"/>
</dbReference>
<dbReference type="Gene3D" id="3.30.565.10">
    <property type="entry name" value="Histidine kinase-like ATPase, C-terminal domain"/>
    <property type="match status" value="1"/>
</dbReference>
<evidence type="ECO:0000256" key="4">
    <source>
        <dbReference type="SAM" id="Phobius"/>
    </source>
</evidence>
<keyword evidence="4" id="KW-0472">Membrane</keyword>
<evidence type="ECO:0000313" key="6">
    <source>
        <dbReference type="Proteomes" id="UP000256923"/>
    </source>
</evidence>
<sequence length="671" mass="76096">MTSILKLSLKKMRSRMNKSRTFNESIDNPLSSRIGRRIIFFLVILSGAVTLMTTLAQTYFDYDREFDDVAQRHHEIEFVHAELLATSLWNYDLVALQQRLDGLVNLPKIDYLEITSGGYQFSAGEKVTEQLVAHRYPMLYINPKTEAKEQIGEIYVESNAQEIYNYLIKQFLLILVVNAVKTAFICYAILMIFHESVNRRVFAIAQYLRKYNPRHPPKPLKLPHKKWIMGHNDELTWLADETNKITGNVTTLYSNIKLEQERLADFTDVSSDWLWETDSTDRLIYTSEPMRQALEISENSKPLLSEIDSLRDMKKLLQSITKHCSFSMCEETIIINDCKHYLMFQAVARYEKDMFLGLRGTAINITELKLAQLELQKLNQNLERQVAKRTCDLENSIEQLKATQTQLIESEKLAALGGLVAGVAHEVNTPLGIAVTASSVIIEVTQELNTAFANQTLTSQQFSELMQRMNETNTMLESNLNRAAKLIRDFKQTAVDQVSESRSQFSIHQVLSALIASLHPETRKIPVTPVLEGDGGLTMNSLPGVLTQIVSNLVMNSVNHAFSDEQNPIITIAFKQERENILLEYKDNGCGVEPKLHHKIFEPFFTSKRGRGGSGLGLNLVFNLATQKLQGKLDFSSNVGQGVHYVFTLPKALELVNDDAAINDAVIIDRK</sequence>
<dbReference type="InterPro" id="IPR005467">
    <property type="entry name" value="His_kinase_dom"/>
</dbReference>
<evidence type="ECO:0000256" key="3">
    <source>
        <dbReference type="SAM" id="Coils"/>
    </source>
</evidence>
<protein>
    <recommendedName>
        <fullName evidence="2">histidine kinase</fullName>
        <ecNumber evidence="2">2.7.13.3</ecNumber>
    </recommendedName>
</protein>
<keyword evidence="4" id="KW-0812">Transmembrane</keyword>
<dbReference type="AlphaFoldDB" id="A0A289GGG5"/>
<keyword evidence="3" id="KW-0175">Coiled coil</keyword>
<dbReference type="EC" id="2.7.13.3" evidence="2"/>
<reference evidence="5 6" key="1">
    <citation type="submission" date="2018-12" db="EMBL/GenBank/DDBJ databases">
        <title>Characterization and Draft Genome of Vibrio anguillarum J360 Marine Pathogen Isolated from an Outbreak in Lumpfish (Cyclopterus lumpus).</title>
        <authorList>
            <person name="Vasquez J.I."/>
            <person name="Cao T."/>
            <person name="Chakraborty S."/>
            <person name="Gnanagobal H."/>
            <person name="Wescot J."/>
            <person name="Boyce D."/>
            <person name="Santander J."/>
        </authorList>
    </citation>
    <scope>NUCLEOTIDE SEQUENCE [LARGE SCALE GENOMIC DNA]</scope>
    <source>
        <strain evidence="5 6">J360</strain>
    </source>
</reference>
<keyword evidence="5" id="KW-0067">ATP-binding</keyword>
<dbReference type="Proteomes" id="UP000256923">
    <property type="component" value="Chromosome 2"/>
</dbReference>
<dbReference type="InterPro" id="IPR004358">
    <property type="entry name" value="Sig_transdc_His_kin-like_C"/>
</dbReference>
<organism evidence="5 6">
    <name type="scientific">Vibrio anguillarum</name>
    <name type="common">Listonella anguillarum</name>
    <dbReference type="NCBI Taxonomy" id="55601"/>
    <lineage>
        <taxon>Bacteria</taxon>
        <taxon>Pseudomonadati</taxon>
        <taxon>Pseudomonadota</taxon>
        <taxon>Gammaproteobacteria</taxon>
        <taxon>Vibrionales</taxon>
        <taxon>Vibrionaceae</taxon>
        <taxon>Vibrio</taxon>
    </lineage>
</organism>
<name>A0A289GGG5_VIBAN</name>
<dbReference type="CDD" id="cd00075">
    <property type="entry name" value="HATPase"/>
    <property type="match status" value="1"/>
</dbReference>
<dbReference type="InterPro" id="IPR036890">
    <property type="entry name" value="HATPase_C_sf"/>
</dbReference>
<gene>
    <name evidence="5" type="ORF">DYL72_17715</name>
</gene>
<dbReference type="PANTHER" id="PTHR43065">
    <property type="entry name" value="SENSOR HISTIDINE KINASE"/>
    <property type="match status" value="1"/>
</dbReference>
<dbReference type="EMBL" id="CP034673">
    <property type="protein sequence ID" value="AZS26821.1"/>
    <property type="molecule type" value="Genomic_DNA"/>
</dbReference>
<feature type="coiled-coil region" evidence="3">
    <location>
        <begin position="365"/>
        <end position="399"/>
    </location>
</feature>
<dbReference type="SMART" id="SM00387">
    <property type="entry name" value="HATPase_c"/>
    <property type="match status" value="1"/>
</dbReference>
<feature type="transmembrane region" description="Helical" evidence="4">
    <location>
        <begin position="171"/>
        <end position="193"/>
    </location>
</feature>